<feature type="chain" id="PRO_5042178287" evidence="1">
    <location>
        <begin position="21"/>
        <end position="242"/>
    </location>
</feature>
<sequence>MHHPLQTILLLSLALAGNLGSTGPSQDLCAQDSHPGDLNLWGEGVCGEEIVSLTNFLPLTTVTTGPNTMLDSICVVFLASGPSNEVEYTGLSIVSLGRLPAGSGGITSLSVVLWEIRFGEGPVSSLQVNEFGFESLVPQALREIRIGQALQALRGIGFGQVLVPQALRGIRIGQALQALRGIGFGQVLVPHALRGIEFGEGLVPSLRGNELGFGQGLMPALQGYVLGFEQCVPALQSHSIFQ</sequence>
<gene>
    <name evidence="2" type="ORF">B0H16DRAFT_1702220</name>
</gene>
<dbReference type="AlphaFoldDB" id="A0AAD7H706"/>
<evidence type="ECO:0000313" key="3">
    <source>
        <dbReference type="Proteomes" id="UP001215598"/>
    </source>
</evidence>
<evidence type="ECO:0000313" key="2">
    <source>
        <dbReference type="EMBL" id="KAJ7713996.1"/>
    </source>
</evidence>
<keyword evidence="1" id="KW-0732">Signal</keyword>
<name>A0AAD7H706_9AGAR</name>
<organism evidence="2 3">
    <name type="scientific">Mycena metata</name>
    <dbReference type="NCBI Taxonomy" id="1033252"/>
    <lineage>
        <taxon>Eukaryota</taxon>
        <taxon>Fungi</taxon>
        <taxon>Dikarya</taxon>
        <taxon>Basidiomycota</taxon>
        <taxon>Agaricomycotina</taxon>
        <taxon>Agaricomycetes</taxon>
        <taxon>Agaricomycetidae</taxon>
        <taxon>Agaricales</taxon>
        <taxon>Marasmiineae</taxon>
        <taxon>Mycenaceae</taxon>
        <taxon>Mycena</taxon>
    </lineage>
</organism>
<protein>
    <submittedName>
        <fullName evidence="2">Uncharacterized protein</fullName>
    </submittedName>
</protein>
<proteinExistence type="predicted"/>
<accession>A0AAD7H706</accession>
<dbReference type="EMBL" id="JARKIB010000332">
    <property type="protein sequence ID" value="KAJ7713996.1"/>
    <property type="molecule type" value="Genomic_DNA"/>
</dbReference>
<feature type="signal peptide" evidence="1">
    <location>
        <begin position="1"/>
        <end position="20"/>
    </location>
</feature>
<feature type="non-terminal residue" evidence="2">
    <location>
        <position position="242"/>
    </location>
</feature>
<comment type="caution">
    <text evidence="2">The sequence shown here is derived from an EMBL/GenBank/DDBJ whole genome shotgun (WGS) entry which is preliminary data.</text>
</comment>
<reference evidence="2" key="1">
    <citation type="submission" date="2023-03" db="EMBL/GenBank/DDBJ databases">
        <title>Massive genome expansion in bonnet fungi (Mycena s.s.) driven by repeated elements and novel gene families across ecological guilds.</title>
        <authorList>
            <consortium name="Lawrence Berkeley National Laboratory"/>
            <person name="Harder C.B."/>
            <person name="Miyauchi S."/>
            <person name="Viragh M."/>
            <person name="Kuo A."/>
            <person name="Thoen E."/>
            <person name="Andreopoulos B."/>
            <person name="Lu D."/>
            <person name="Skrede I."/>
            <person name="Drula E."/>
            <person name="Henrissat B."/>
            <person name="Morin E."/>
            <person name="Kohler A."/>
            <person name="Barry K."/>
            <person name="LaButti K."/>
            <person name="Morin E."/>
            <person name="Salamov A."/>
            <person name="Lipzen A."/>
            <person name="Mereny Z."/>
            <person name="Hegedus B."/>
            <person name="Baldrian P."/>
            <person name="Stursova M."/>
            <person name="Weitz H."/>
            <person name="Taylor A."/>
            <person name="Grigoriev I.V."/>
            <person name="Nagy L.G."/>
            <person name="Martin F."/>
            <person name="Kauserud H."/>
        </authorList>
    </citation>
    <scope>NUCLEOTIDE SEQUENCE</scope>
    <source>
        <strain evidence="2">CBHHK182m</strain>
    </source>
</reference>
<dbReference type="Proteomes" id="UP001215598">
    <property type="component" value="Unassembled WGS sequence"/>
</dbReference>
<evidence type="ECO:0000256" key="1">
    <source>
        <dbReference type="SAM" id="SignalP"/>
    </source>
</evidence>
<keyword evidence="3" id="KW-1185">Reference proteome</keyword>